<dbReference type="RefSeq" id="WP_106715699.1">
    <property type="nucleotide sequence ID" value="NZ_JACHXT010000004.1"/>
</dbReference>
<proteinExistence type="predicted"/>
<accession>A0A2P7B1S7</accession>
<evidence type="ECO:0000313" key="1">
    <source>
        <dbReference type="EMBL" id="PSH60384.1"/>
    </source>
</evidence>
<keyword evidence="2" id="KW-1185">Reference proteome</keyword>
<comment type="caution">
    <text evidence="1">The sequence shown here is derived from an EMBL/GenBank/DDBJ whole genome shotgun (WGS) entry which is preliminary data.</text>
</comment>
<organism evidence="1 2">
    <name type="scientific">Phyllobacterium endophyticum</name>
    <dbReference type="NCBI Taxonomy" id="1149773"/>
    <lineage>
        <taxon>Bacteria</taxon>
        <taxon>Pseudomonadati</taxon>
        <taxon>Pseudomonadota</taxon>
        <taxon>Alphaproteobacteria</taxon>
        <taxon>Hyphomicrobiales</taxon>
        <taxon>Phyllobacteriaceae</taxon>
        <taxon>Phyllobacterium</taxon>
    </lineage>
</organism>
<dbReference type="AlphaFoldDB" id="A0A2P7B1S7"/>
<dbReference type="Proteomes" id="UP000241158">
    <property type="component" value="Unassembled WGS sequence"/>
</dbReference>
<reference evidence="2" key="1">
    <citation type="submission" date="2017-11" db="EMBL/GenBank/DDBJ databases">
        <authorList>
            <person name="Kuznetsova I."/>
            <person name="Sazanova A."/>
            <person name="Chirak E."/>
            <person name="Safronova V."/>
            <person name="Willems A."/>
        </authorList>
    </citation>
    <scope>NUCLEOTIDE SEQUENCE [LARGE SCALE GENOMIC DNA]</scope>
    <source>
        <strain evidence="2">PEPV15</strain>
    </source>
</reference>
<dbReference type="EMBL" id="PGGN01000001">
    <property type="protein sequence ID" value="PSH60384.1"/>
    <property type="molecule type" value="Genomic_DNA"/>
</dbReference>
<name>A0A2P7B1S7_9HYPH</name>
<protein>
    <submittedName>
        <fullName evidence="1">Uncharacterized protein</fullName>
    </submittedName>
</protein>
<gene>
    <name evidence="1" type="ORF">CU100_06785</name>
</gene>
<sequence>MFEKSSSRVLFMQQTNWLKSNTNQILVLAGANNPRQQLGWLRSAVGQIAVRGSQAHHEGGPGSEAALNQIFKGWSRLKHFSAQYYGP</sequence>
<evidence type="ECO:0000313" key="2">
    <source>
        <dbReference type="Proteomes" id="UP000241158"/>
    </source>
</evidence>